<comment type="caution">
    <text evidence="6">The sequence shown here is derived from an EMBL/GenBank/DDBJ whole genome shotgun (WGS) entry which is preliminary data.</text>
</comment>
<dbReference type="Pfam" id="PF22951">
    <property type="entry name" value="3HBD"/>
    <property type="match status" value="1"/>
</dbReference>
<evidence type="ECO:0000256" key="4">
    <source>
        <dbReference type="SAM" id="MobiDB-lite"/>
    </source>
</evidence>
<dbReference type="GO" id="GO:0005634">
    <property type="term" value="C:nucleus"/>
    <property type="evidence" value="ECO:0007669"/>
    <property type="project" value="UniProtKB-SubCell"/>
</dbReference>
<dbReference type="PROSITE" id="PS51037">
    <property type="entry name" value="YEATS"/>
    <property type="match status" value="1"/>
</dbReference>
<dbReference type="GO" id="GO:0006355">
    <property type="term" value="P:regulation of DNA-templated transcription"/>
    <property type="evidence" value="ECO:0007669"/>
    <property type="project" value="InterPro"/>
</dbReference>
<feature type="domain" description="YEATS" evidence="5">
    <location>
        <begin position="204"/>
        <end position="345"/>
    </location>
</feature>
<feature type="coiled-coil region" evidence="3">
    <location>
        <begin position="537"/>
        <end position="564"/>
    </location>
</feature>
<evidence type="ECO:0000256" key="3">
    <source>
        <dbReference type="SAM" id="Coils"/>
    </source>
</evidence>
<gene>
    <name evidence="6" type="ORF">KPH14_005595</name>
</gene>
<evidence type="ECO:0000256" key="1">
    <source>
        <dbReference type="ARBA" id="ARBA00023242"/>
    </source>
</evidence>
<keyword evidence="7" id="KW-1185">Reference proteome</keyword>
<evidence type="ECO:0000256" key="2">
    <source>
        <dbReference type="PROSITE-ProRule" id="PRU00376"/>
    </source>
</evidence>
<dbReference type="CDD" id="cd16907">
    <property type="entry name" value="YEATS_YEATS2_like"/>
    <property type="match status" value="1"/>
</dbReference>
<evidence type="ECO:0000313" key="6">
    <source>
        <dbReference type="EMBL" id="KAK2576226.1"/>
    </source>
</evidence>
<dbReference type="InterPro" id="IPR005033">
    <property type="entry name" value="YEATS"/>
</dbReference>
<dbReference type="InterPro" id="IPR038704">
    <property type="entry name" value="YEAST_sf"/>
</dbReference>
<sequence length="1125" mass="126788">MSTLKNPLDDQDPDYTIPVSTNKNQEEVCEENARTTARKITAIIEKEFSQEIDAKRNEVLQIQERLHKALKTLHLLRYVIITDFYNRKQCQASQNRETQQVRIHPAIKQLIGKGPKRLHNDFAVPSTSTDPRFLNGYLHPSSVETKTIEQNGLKTENTAESSRECNTTMQFEEHTVEDDIPPPKKIPRYVPPKSGVPEPVCPSRGVRHKVRKRIVIGNISKWIPPDWREDAASHKWTIYVRGSKEVSNIGDFVSKVRFFLHPSYRPNDVVEVSSAPFHLSRRGWGEFPLRVQLHFKNPINKPMDIIHHLKLDRTYTGLQTLGSETIVDVWIHTMDSSALTQTNNETTDSFTEGISLSTVYDEKKSDAMISGTPEKSSISSDSATITVKNETDNIGVPNIDNKLNDMDSHIQLDITSIKSEFDNDSAQSMSFMADDITLSTSLSCDSNIAQLEKIRFSVSHDHDYFGNYYSNENNLFVEKNITIEHSSGITSTYLPQLSTHSNLIKKSMNSITELSGNNTNSTKQFSSVDQCTSPTVNRKTSAEINSVTNKKDDIEKDISDESNNGCRKVGSTLLWVKDTNKLLSSSEIIDSSTKTDLIKKEEIRLEEVVPKANLGRSINETSRSTSLPMDLKSNLSPLQISIPPSFESTIGKHMLILQNNKNISTETNNACSSKVNTAKYVKNYCKVDTNNCINYINSKTSILIPQGTSLLKKQVIQTGKTNSNNKSLLNSTHAVLEIKPSNSLLLNLNSDVPALKIVDNSSDSMKYLYNINSSHSGTSSLQKDQTLSKSIHQNGKVGKSRIILGKDKLKLYSKEDVYDEVLKSIETAKITNVEGLLRFIVRRIPIVTPYASDPDYRRLHPYACISEEEYFNHNVGKRAAYEWWRAKTIRSFLRKKLIAEDKLWSVKEIILWARLHGYTPTRSCFGVDGTITINGAKRLPCSEISAISTCTEPIAFQKWLQTCYDMSKNVTTDNSDSQEEDIDIVTLQNPDNNRTMQQSNIKTESSEDVSTSSKMISLDLEERLIPLHNFVCETTRSIGITLKPEEIIPNVLHCTASRTIIQAMECFLEDLVRASLAKAWEKSNGKECPQVLSLDDVRSAITSREEFDIFTNEGLGSRYQFTTAD</sequence>
<organism evidence="6 7">
    <name type="scientific">Odynerus spinipes</name>
    <dbReference type="NCBI Taxonomy" id="1348599"/>
    <lineage>
        <taxon>Eukaryota</taxon>
        <taxon>Metazoa</taxon>
        <taxon>Ecdysozoa</taxon>
        <taxon>Arthropoda</taxon>
        <taxon>Hexapoda</taxon>
        <taxon>Insecta</taxon>
        <taxon>Pterygota</taxon>
        <taxon>Neoptera</taxon>
        <taxon>Endopterygota</taxon>
        <taxon>Hymenoptera</taxon>
        <taxon>Apocrita</taxon>
        <taxon>Aculeata</taxon>
        <taxon>Vespoidea</taxon>
        <taxon>Vespidae</taxon>
        <taxon>Eumeninae</taxon>
        <taxon>Odynerus</taxon>
    </lineage>
</organism>
<evidence type="ECO:0000259" key="5">
    <source>
        <dbReference type="PROSITE" id="PS51037"/>
    </source>
</evidence>
<evidence type="ECO:0000313" key="7">
    <source>
        <dbReference type="Proteomes" id="UP001258017"/>
    </source>
</evidence>
<keyword evidence="1 2" id="KW-0539">Nucleus</keyword>
<reference evidence="6" key="2">
    <citation type="journal article" date="2023" name="Commun. Biol.">
        <title>Intrasexual cuticular hydrocarbon dimorphism in a wasp sheds light on hydrocarbon biosynthesis genes in Hymenoptera.</title>
        <authorList>
            <person name="Moris V.C."/>
            <person name="Podsiadlowski L."/>
            <person name="Martin S."/>
            <person name="Oeyen J.P."/>
            <person name="Donath A."/>
            <person name="Petersen M."/>
            <person name="Wilbrandt J."/>
            <person name="Misof B."/>
            <person name="Liedtke D."/>
            <person name="Thamm M."/>
            <person name="Scheiner R."/>
            <person name="Schmitt T."/>
            <person name="Niehuis O."/>
        </authorList>
    </citation>
    <scope>NUCLEOTIDE SEQUENCE</scope>
    <source>
        <strain evidence="6">GBR_01_08_01A</strain>
    </source>
</reference>
<dbReference type="AlphaFoldDB" id="A0AAD9VIQ5"/>
<protein>
    <recommendedName>
        <fullName evidence="5">YEATS domain-containing protein</fullName>
    </recommendedName>
</protein>
<dbReference type="Proteomes" id="UP001258017">
    <property type="component" value="Unassembled WGS sequence"/>
</dbReference>
<dbReference type="PANTHER" id="PTHR23195">
    <property type="entry name" value="YEATS DOMAIN"/>
    <property type="match status" value="1"/>
</dbReference>
<feature type="coiled-coil region" evidence="3">
    <location>
        <begin position="45"/>
        <end position="72"/>
    </location>
</feature>
<dbReference type="EMBL" id="JAIFRP010004406">
    <property type="protein sequence ID" value="KAK2576226.1"/>
    <property type="molecule type" value="Genomic_DNA"/>
</dbReference>
<dbReference type="Pfam" id="PF03366">
    <property type="entry name" value="YEATS"/>
    <property type="match status" value="1"/>
</dbReference>
<reference evidence="6" key="1">
    <citation type="submission" date="2021-08" db="EMBL/GenBank/DDBJ databases">
        <authorList>
            <person name="Misof B."/>
            <person name="Oliver O."/>
            <person name="Podsiadlowski L."/>
            <person name="Donath A."/>
            <person name="Peters R."/>
            <person name="Mayer C."/>
            <person name="Rust J."/>
            <person name="Gunkel S."/>
            <person name="Lesny P."/>
            <person name="Martin S."/>
            <person name="Oeyen J.P."/>
            <person name="Petersen M."/>
            <person name="Panagiotis P."/>
            <person name="Wilbrandt J."/>
            <person name="Tanja T."/>
        </authorList>
    </citation>
    <scope>NUCLEOTIDE SEQUENCE</scope>
    <source>
        <strain evidence="6">GBR_01_08_01A</strain>
        <tissue evidence="6">Thorax + abdomen</tissue>
    </source>
</reference>
<comment type="subcellular location">
    <subcellularLocation>
        <location evidence="2">Nucleus</location>
    </subcellularLocation>
</comment>
<dbReference type="InterPro" id="IPR055129">
    <property type="entry name" value="YEATS_dom"/>
</dbReference>
<keyword evidence="3" id="KW-0175">Coiled coil</keyword>
<accession>A0AAD9VIQ5</accession>
<dbReference type="Gene3D" id="2.60.40.1970">
    <property type="entry name" value="YEATS domain"/>
    <property type="match status" value="1"/>
</dbReference>
<dbReference type="InterPro" id="IPR055127">
    <property type="entry name" value="YEATS2_3HBD"/>
</dbReference>
<feature type="region of interest" description="Disordered" evidence="4">
    <location>
        <begin position="173"/>
        <end position="203"/>
    </location>
</feature>
<proteinExistence type="predicted"/>
<name>A0AAD9VIQ5_9HYME</name>